<dbReference type="GO" id="GO:0004197">
    <property type="term" value="F:cysteine-type endopeptidase activity"/>
    <property type="evidence" value="ECO:0007669"/>
    <property type="project" value="InterPro"/>
</dbReference>
<dbReference type="PRINTS" id="PR00376">
    <property type="entry name" value="IL1BCENZYME"/>
</dbReference>
<evidence type="ECO:0000256" key="1">
    <source>
        <dbReference type="ARBA" id="ARBA00010134"/>
    </source>
</evidence>
<dbReference type="SMART" id="SM00115">
    <property type="entry name" value="CASc"/>
    <property type="match status" value="1"/>
</dbReference>
<dbReference type="EMBL" id="JAROKS010000010">
    <property type="protein sequence ID" value="KAK1800340.1"/>
    <property type="molecule type" value="Genomic_DNA"/>
</dbReference>
<dbReference type="InterPro" id="IPR029030">
    <property type="entry name" value="Caspase-like_dom_sf"/>
</dbReference>
<dbReference type="Proteomes" id="UP001239994">
    <property type="component" value="Unassembled WGS sequence"/>
</dbReference>
<dbReference type="GO" id="GO:0006508">
    <property type="term" value="P:proteolysis"/>
    <property type="evidence" value="ECO:0007669"/>
    <property type="project" value="InterPro"/>
</dbReference>
<comment type="caution">
    <text evidence="5">The sequence shown here is derived from an EMBL/GenBank/DDBJ whole genome shotgun (WGS) entry which is preliminary data.</text>
</comment>
<feature type="domain" description="Caspase family p20" evidence="4">
    <location>
        <begin position="1"/>
        <end position="109"/>
    </location>
</feature>
<dbReference type="InterPro" id="IPR002138">
    <property type="entry name" value="Pept_C14_p10"/>
</dbReference>
<evidence type="ECO:0000259" key="3">
    <source>
        <dbReference type="PROSITE" id="PS50207"/>
    </source>
</evidence>
<gene>
    <name evidence="5" type="ORF">P4O66_005477</name>
</gene>
<comment type="similarity">
    <text evidence="1 2">Belongs to the peptidase C14A family.</text>
</comment>
<evidence type="ECO:0008006" key="7">
    <source>
        <dbReference type="Google" id="ProtNLM"/>
    </source>
</evidence>
<dbReference type="Pfam" id="PF00656">
    <property type="entry name" value="Peptidase_C14"/>
    <property type="match status" value="1"/>
</dbReference>
<proteinExistence type="inferred from homology"/>
<reference evidence="5" key="1">
    <citation type="submission" date="2023-03" db="EMBL/GenBank/DDBJ databases">
        <title>Electrophorus voltai genome.</title>
        <authorList>
            <person name="Bian C."/>
        </authorList>
    </citation>
    <scope>NUCLEOTIDE SEQUENCE</scope>
    <source>
        <strain evidence="5">CB-2022</strain>
        <tissue evidence="5">Muscle</tissue>
    </source>
</reference>
<sequence length="238" mass="26236">FYPEAGLEKRNGAYRDVRRLHRVLSKLGFSVKILNDLEADEIYEAFKTESEKAVESCFVGVISSHGEEGVIFGADGHPVRLGHLYSYFGGLEMAGKKKMFLIQACRGNELDDGVKIESDGLSEVSSVSECLSVPLDSVVVYATPPGYSAFMNLAGSVFIQTFCELLEDGGAELEVTRLLTRLNHHIAHHFQARGQTLGGKKEMPCFVSRLTTDFFLSTDSRKKQECEASLRARKSSVG</sequence>
<name>A0AAD9DYK1_9TELE</name>
<dbReference type="FunFam" id="3.40.50.1460:FF:000024">
    <property type="entry name" value="Caspase 21"/>
    <property type="match status" value="1"/>
</dbReference>
<dbReference type="InterPro" id="IPR011600">
    <property type="entry name" value="Pept_C14_caspase"/>
</dbReference>
<evidence type="ECO:0000313" key="5">
    <source>
        <dbReference type="EMBL" id="KAK1800340.1"/>
    </source>
</evidence>
<dbReference type="InterPro" id="IPR001309">
    <property type="entry name" value="Pept_C14_p20"/>
</dbReference>
<evidence type="ECO:0000313" key="6">
    <source>
        <dbReference type="Proteomes" id="UP001239994"/>
    </source>
</evidence>
<accession>A0AAD9DYK1</accession>
<feature type="non-terminal residue" evidence="5">
    <location>
        <position position="238"/>
    </location>
</feature>
<dbReference type="PROSITE" id="PS50207">
    <property type="entry name" value="CASPASE_P10"/>
    <property type="match status" value="1"/>
</dbReference>
<dbReference type="AlphaFoldDB" id="A0AAD9DYK1"/>
<dbReference type="Gene3D" id="3.40.50.1460">
    <property type="match status" value="1"/>
</dbReference>
<dbReference type="SUPFAM" id="SSF52129">
    <property type="entry name" value="Caspase-like"/>
    <property type="match status" value="1"/>
</dbReference>
<organism evidence="5 6">
    <name type="scientific">Electrophorus voltai</name>
    <dbReference type="NCBI Taxonomy" id="2609070"/>
    <lineage>
        <taxon>Eukaryota</taxon>
        <taxon>Metazoa</taxon>
        <taxon>Chordata</taxon>
        <taxon>Craniata</taxon>
        <taxon>Vertebrata</taxon>
        <taxon>Euteleostomi</taxon>
        <taxon>Actinopterygii</taxon>
        <taxon>Neopterygii</taxon>
        <taxon>Teleostei</taxon>
        <taxon>Ostariophysi</taxon>
        <taxon>Gymnotiformes</taxon>
        <taxon>Gymnotoidei</taxon>
        <taxon>Gymnotidae</taxon>
        <taxon>Electrophorus</taxon>
    </lineage>
</organism>
<dbReference type="PANTHER" id="PTHR22576:SF41">
    <property type="entry name" value="CASPASE 14, APOPTOSIS-RELATED CYSTEINE PEPTIDASE"/>
    <property type="match status" value="1"/>
</dbReference>
<evidence type="ECO:0000259" key="4">
    <source>
        <dbReference type="PROSITE" id="PS50208"/>
    </source>
</evidence>
<feature type="domain" description="Caspase family p10" evidence="3">
    <location>
        <begin position="136"/>
        <end position="218"/>
    </location>
</feature>
<evidence type="ECO:0000256" key="2">
    <source>
        <dbReference type="RuleBase" id="RU003971"/>
    </source>
</evidence>
<dbReference type="PROSITE" id="PS50208">
    <property type="entry name" value="CASPASE_P20"/>
    <property type="match status" value="1"/>
</dbReference>
<protein>
    <recommendedName>
        <fullName evidence="7">Caspase family p20 domain-containing protein</fullName>
    </recommendedName>
</protein>
<keyword evidence="6" id="KW-1185">Reference proteome</keyword>
<dbReference type="InterPro" id="IPR052039">
    <property type="entry name" value="Caspase-related_regulators"/>
</dbReference>
<dbReference type="InterPro" id="IPR015917">
    <property type="entry name" value="Pept_C14A"/>
</dbReference>
<dbReference type="PANTHER" id="PTHR22576">
    <property type="entry name" value="MUCOSA ASSOCIATED LYMPHOID TISSUE LYMPHOMA TRANSLOCATION PROTEIN 1/PARACASPASE"/>
    <property type="match status" value="1"/>
</dbReference>